<evidence type="ECO:0000259" key="1">
    <source>
        <dbReference type="Pfam" id="PF26138"/>
    </source>
</evidence>
<dbReference type="InterPro" id="IPR058353">
    <property type="entry name" value="DUF8040"/>
</dbReference>
<dbReference type="Proteomes" id="UP000054485">
    <property type="component" value="Unassembled WGS sequence"/>
</dbReference>
<feature type="non-terminal residue" evidence="2">
    <location>
        <position position="1"/>
    </location>
</feature>
<gene>
    <name evidence="2" type="ORF">CY34DRAFT_39355</name>
</gene>
<protein>
    <recommendedName>
        <fullName evidence="1">DUF8040 domain-containing protein</fullName>
    </recommendedName>
</protein>
<dbReference type="HOGENOM" id="CLU_171507_1_1_1"/>
<dbReference type="EMBL" id="KN835247">
    <property type="protein sequence ID" value="KIK42154.1"/>
    <property type="molecule type" value="Genomic_DNA"/>
</dbReference>
<dbReference type="AlphaFoldDB" id="A0A0D0AWC2"/>
<sequence>IFNLYHLLFITPSPRIPYHTSALTGHAWVCKLLTGHPDHIKHNLGVNLEVFEALVQIFQANGFEQSHN</sequence>
<feature type="domain" description="DUF8040" evidence="1">
    <location>
        <begin position="20"/>
        <end position="65"/>
    </location>
</feature>
<name>A0A0D0AWC2_9AGAM</name>
<accession>A0A0D0AWC2</accession>
<dbReference type="InParanoid" id="A0A0D0AWC2"/>
<organism evidence="2 3">
    <name type="scientific">Suillus luteus UH-Slu-Lm8-n1</name>
    <dbReference type="NCBI Taxonomy" id="930992"/>
    <lineage>
        <taxon>Eukaryota</taxon>
        <taxon>Fungi</taxon>
        <taxon>Dikarya</taxon>
        <taxon>Basidiomycota</taxon>
        <taxon>Agaricomycotina</taxon>
        <taxon>Agaricomycetes</taxon>
        <taxon>Agaricomycetidae</taxon>
        <taxon>Boletales</taxon>
        <taxon>Suillineae</taxon>
        <taxon>Suillaceae</taxon>
        <taxon>Suillus</taxon>
    </lineage>
</organism>
<reference evidence="3" key="2">
    <citation type="submission" date="2015-01" db="EMBL/GenBank/DDBJ databases">
        <title>Evolutionary Origins and Diversification of the Mycorrhizal Mutualists.</title>
        <authorList>
            <consortium name="DOE Joint Genome Institute"/>
            <consortium name="Mycorrhizal Genomics Consortium"/>
            <person name="Kohler A."/>
            <person name="Kuo A."/>
            <person name="Nagy L.G."/>
            <person name="Floudas D."/>
            <person name="Copeland A."/>
            <person name="Barry K.W."/>
            <person name="Cichocki N."/>
            <person name="Veneault-Fourrey C."/>
            <person name="LaButti K."/>
            <person name="Lindquist E.A."/>
            <person name="Lipzen A."/>
            <person name="Lundell T."/>
            <person name="Morin E."/>
            <person name="Murat C."/>
            <person name="Riley R."/>
            <person name="Ohm R."/>
            <person name="Sun H."/>
            <person name="Tunlid A."/>
            <person name="Henrissat B."/>
            <person name="Grigoriev I.V."/>
            <person name="Hibbett D.S."/>
            <person name="Martin F."/>
        </authorList>
    </citation>
    <scope>NUCLEOTIDE SEQUENCE [LARGE SCALE GENOMIC DNA]</scope>
    <source>
        <strain evidence="3">UH-Slu-Lm8-n1</strain>
    </source>
</reference>
<dbReference type="OrthoDB" id="2430314at2759"/>
<keyword evidence="3" id="KW-1185">Reference proteome</keyword>
<reference evidence="2 3" key="1">
    <citation type="submission" date="2014-04" db="EMBL/GenBank/DDBJ databases">
        <authorList>
            <consortium name="DOE Joint Genome Institute"/>
            <person name="Kuo A."/>
            <person name="Ruytinx J."/>
            <person name="Rineau F."/>
            <person name="Colpaert J."/>
            <person name="Kohler A."/>
            <person name="Nagy L.G."/>
            <person name="Floudas D."/>
            <person name="Copeland A."/>
            <person name="Barry K.W."/>
            <person name="Cichocki N."/>
            <person name="Veneault-Fourrey C."/>
            <person name="LaButti K."/>
            <person name="Lindquist E.A."/>
            <person name="Lipzen A."/>
            <person name="Lundell T."/>
            <person name="Morin E."/>
            <person name="Murat C."/>
            <person name="Sun H."/>
            <person name="Tunlid A."/>
            <person name="Henrissat B."/>
            <person name="Grigoriev I.V."/>
            <person name="Hibbett D.S."/>
            <person name="Martin F."/>
            <person name="Nordberg H.P."/>
            <person name="Cantor M.N."/>
            <person name="Hua S.X."/>
        </authorList>
    </citation>
    <scope>NUCLEOTIDE SEQUENCE [LARGE SCALE GENOMIC DNA]</scope>
    <source>
        <strain evidence="2 3">UH-Slu-Lm8-n1</strain>
    </source>
</reference>
<feature type="non-terminal residue" evidence="2">
    <location>
        <position position="68"/>
    </location>
</feature>
<proteinExistence type="predicted"/>
<evidence type="ECO:0000313" key="2">
    <source>
        <dbReference type="EMBL" id="KIK42154.1"/>
    </source>
</evidence>
<evidence type="ECO:0000313" key="3">
    <source>
        <dbReference type="Proteomes" id="UP000054485"/>
    </source>
</evidence>
<dbReference type="Pfam" id="PF26138">
    <property type="entry name" value="DUF8040"/>
    <property type="match status" value="1"/>
</dbReference>